<evidence type="ECO:0000259" key="2">
    <source>
        <dbReference type="Pfam" id="PF00144"/>
    </source>
</evidence>
<feature type="region of interest" description="Disordered" evidence="1">
    <location>
        <begin position="391"/>
        <end position="411"/>
    </location>
</feature>
<dbReference type="PANTHER" id="PTHR46825">
    <property type="entry name" value="D-ALANYL-D-ALANINE-CARBOXYPEPTIDASE/ENDOPEPTIDASE AMPH"/>
    <property type="match status" value="1"/>
</dbReference>
<evidence type="ECO:0000256" key="1">
    <source>
        <dbReference type="SAM" id="MobiDB-lite"/>
    </source>
</evidence>
<accession>A0A1M5Z650</accession>
<dbReference type="Gene3D" id="3.40.710.10">
    <property type="entry name" value="DD-peptidase/beta-lactamase superfamily"/>
    <property type="match status" value="1"/>
</dbReference>
<name>A0A1M5Z650_9GAMM</name>
<dbReference type="InterPro" id="IPR012338">
    <property type="entry name" value="Beta-lactam/transpept-like"/>
</dbReference>
<dbReference type="Pfam" id="PF00144">
    <property type="entry name" value="Beta-lactamase"/>
    <property type="match status" value="1"/>
</dbReference>
<organism evidence="3 4">
    <name type="scientific">Ferrimonas marina</name>
    <dbReference type="NCBI Taxonomy" id="299255"/>
    <lineage>
        <taxon>Bacteria</taxon>
        <taxon>Pseudomonadati</taxon>
        <taxon>Pseudomonadota</taxon>
        <taxon>Gammaproteobacteria</taxon>
        <taxon>Alteromonadales</taxon>
        <taxon>Ferrimonadaceae</taxon>
        <taxon>Ferrimonas</taxon>
    </lineage>
</organism>
<sequence length="411" mass="46135">MGKVRATACLILIAITVWLPRDTAATELHRTLLRQAQELDANGLSVAWVRAEEPIQTFATGYVDPQHNQPMTTHHRFHGGHTGRAHLAALTLLLAQQGVLDLDAPIDQYLATRYPWMIELPNYPTLTIRHLLRHSSGLPDPLSQRRLAWSMLWRNLTDWEQAYSATFVLERLRSRSPLFPAGQQIALSPANDNLLCLIIESATGDDYYRQLYRKVLLPLGLVDTLPANQRQIEGLIPGYLSSRNPLMRLAMGPDGRNLNEQGELIVPPQLDWSGVGLVTTPKMLVRFYHGLFNGQLLDEETLTLLLTPPPLPRYSRPRVNAPYPTTLSLYPQEQGHRLWVHHGYFPGYVTLVHHLPEHNLTLAIQSNQDTLLQAALPKLLGQLQAALLPADPDQHQHATTGPEETDSLAVQ</sequence>
<keyword evidence="4" id="KW-1185">Reference proteome</keyword>
<proteinExistence type="predicted"/>
<evidence type="ECO:0000313" key="4">
    <source>
        <dbReference type="Proteomes" id="UP000184268"/>
    </source>
</evidence>
<dbReference type="Proteomes" id="UP000184268">
    <property type="component" value="Unassembled WGS sequence"/>
</dbReference>
<protein>
    <submittedName>
        <fullName evidence="3">Beta-lactamase</fullName>
    </submittedName>
</protein>
<dbReference type="InterPro" id="IPR001466">
    <property type="entry name" value="Beta-lactam-related"/>
</dbReference>
<feature type="domain" description="Beta-lactamase-related" evidence="2">
    <location>
        <begin position="36"/>
        <end position="373"/>
    </location>
</feature>
<gene>
    <name evidence="3" type="ORF">SAMN02745129_4732</name>
</gene>
<dbReference type="OrthoDB" id="5638366at2"/>
<dbReference type="RefSeq" id="WP_067662087.1">
    <property type="nucleotide sequence ID" value="NZ_FQXG01000009.1"/>
</dbReference>
<reference evidence="3 4" key="1">
    <citation type="submission" date="2016-11" db="EMBL/GenBank/DDBJ databases">
        <authorList>
            <person name="Jaros S."/>
            <person name="Januszkiewicz K."/>
            <person name="Wedrychowicz H."/>
        </authorList>
    </citation>
    <scope>NUCLEOTIDE SEQUENCE [LARGE SCALE GENOMIC DNA]</scope>
    <source>
        <strain evidence="3 4">DSM 16917</strain>
    </source>
</reference>
<evidence type="ECO:0000313" key="3">
    <source>
        <dbReference type="EMBL" id="SHI19722.1"/>
    </source>
</evidence>
<dbReference type="STRING" id="299255.SAMN02745129_4732"/>
<dbReference type="AlphaFoldDB" id="A0A1M5Z650"/>
<dbReference type="SUPFAM" id="SSF56601">
    <property type="entry name" value="beta-lactamase/transpeptidase-like"/>
    <property type="match status" value="1"/>
</dbReference>
<dbReference type="EMBL" id="FQXG01000009">
    <property type="protein sequence ID" value="SHI19722.1"/>
    <property type="molecule type" value="Genomic_DNA"/>
</dbReference>
<dbReference type="InterPro" id="IPR050491">
    <property type="entry name" value="AmpC-like"/>
</dbReference>
<dbReference type="PANTHER" id="PTHR46825:SF7">
    <property type="entry name" value="D-ALANYL-D-ALANINE CARBOXYPEPTIDASE"/>
    <property type="match status" value="1"/>
</dbReference>